<accession>A0A6J5X427</accession>
<dbReference type="InterPro" id="IPR001906">
    <property type="entry name" value="Terpene_synth_N"/>
</dbReference>
<reference evidence="10" key="1">
    <citation type="journal article" date="2020" name="Genome Biol.">
        <title>Gamete binning: chromosome-level and haplotype-resolved genome assembly enabled by high-throughput single-cell sequencing of gamete genomes.</title>
        <authorList>
            <person name="Campoy J.A."/>
            <person name="Sun H."/>
            <person name="Goel M."/>
            <person name="Jiao W.-B."/>
            <person name="Folz-Donahue K."/>
            <person name="Wang N."/>
            <person name="Rubio M."/>
            <person name="Liu C."/>
            <person name="Kukat C."/>
            <person name="Ruiz D."/>
            <person name="Huettel B."/>
            <person name="Schneeberger K."/>
        </authorList>
    </citation>
    <scope>NUCLEOTIDE SEQUENCE [LARGE SCALE GENOMIC DNA]</scope>
    <source>
        <strain evidence="10">cv. Rojo Pasion</strain>
    </source>
</reference>
<dbReference type="PANTHER" id="PTHR31739">
    <property type="entry name" value="ENT-COPALYL DIPHOSPHATE SYNTHASE, CHLOROPLASTIC"/>
    <property type="match status" value="1"/>
</dbReference>
<comment type="cofactor">
    <cofactor evidence="1">
        <name>Mg(2+)</name>
        <dbReference type="ChEBI" id="CHEBI:18420"/>
    </cofactor>
</comment>
<dbReference type="InterPro" id="IPR008949">
    <property type="entry name" value="Isoprenoid_synthase_dom_sf"/>
</dbReference>
<evidence type="ECO:0000256" key="2">
    <source>
        <dbReference type="ARBA" id="ARBA00022723"/>
    </source>
</evidence>
<evidence type="ECO:0000259" key="6">
    <source>
        <dbReference type="Pfam" id="PF03936"/>
    </source>
</evidence>
<evidence type="ECO:0000256" key="3">
    <source>
        <dbReference type="ARBA" id="ARBA00022842"/>
    </source>
</evidence>
<evidence type="ECO:0000313" key="10">
    <source>
        <dbReference type="Proteomes" id="UP000507245"/>
    </source>
</evidence>
<evidence type="ECO:0000259" key="5">
    <source>
        <dbReference type="Pfam" id="PF01397"/>
    </source>
</evidence>
<dbReference type="EMBL" id="CAEKDK010000004">
    <property type="protein sequence ID" value="CAB4276939.1"/>
    <property type="molecule type" value="Genomic_DNA"/>
</dbReference>
<dbReference type="InterPro" id="IPR050148">
    <property type="entry name" value="Terpene_synthase-like"/>
</dbReference>
<dbReference type="GO" id="GO:0010333">
    <property type="term" value="F:terpene synthase activity"/>
    <property type="evidence" value="ECO:0007669"/>
    <property type="project" value="InterPro"/>
</dbReference>
<dbReference type="SUPFAM" id="SSF48576">
    <property type="entry name" value="Terpenoid synthases"/>
    <property type="match status" value="1"/>
</dbReference>
<dbReference type="OrthoDB" id="2343925at2759"/>
<evidence type="ECO:0008006" key="11">
    <source>
        <dbReference type="Google" id="ProtNLM"/>
    </source>
</evidence>
<reference evidence="8 9" key="2">
    <citation type="submission" date="2020-05" db="EMBL/GenBank/DDBJ databases">
        <authorList>
            <person name="Campoy J."/>
            <person name="Schneeberger K."/>
            <person name="Spophaly S."/>
        </authorList>
    </citation>
    <scope>NUCLEOTIDE SEQUENCE [LARGE SCALE GENOMIC DNA]</scope>
    <source>
        <strain evidence="8">PruArmRojPasFocal</strain>
    </source>
</reference>
<evidence type="ECO:0000256" key="1">
    <source>
        <dbReference type="ARBA" id="ARBA00001946"/>
    </source>
</evidence>
<feature type="domain" description="Terpene synthase N-terminal" evidence="5">
    <location>
        <begin position="333"/>
        <end position="517"/>
    </location>
</feature>
<dbReference type="Pfam" id="PF03936">
    <property type="entry name" value="Terpene_synth_C"/>
    <property type="match status" value="1"/>
</dbReference>
<organism evidence="8 10">
    <name type="scientific">Prunus armeniaca</name>
    <name type="common">Apricot</name>
    <name type="synonym">Armeniaca vulgaris</name>
    <dbReference type="NCBI Taxonomy" id="36596"/>
    <lineage>
        <taxon>Eukaryota</taxon>
        <taxon>Viridiplantae</taxon>
        <taxon>Streptophyta</taxon>
        <taxon>Embryophyta</taxon>
        <taxon>Tracheophyta</taxon>
        <taxon>Spermatophyta</taxon>
        <taxon>Magnoliopsida</taxon>
        <taxon>eudicotyledons</taxon>
        <taxon>Gunneridae</taxon>
        <taxon>Pentapetalae</taxon>
        <taxon>rosids</taxon>
        <taxon>fabids</taxon>
        <taxon>Rosales</taxon>
        <taxon>Rosaceae</taxon>
        <taxon>Amygdaloideae</taxon>
        <taxon>Amygdaleae</taxon>
        <taxon>Prunus</taxon>
    </lineage>
</organism>
<evidence type="ECO:0000256" key="4">
    <source>
        <dbReference type="ARBA" id="ARBA00023239"/>
    </source>
</evidence>
<keyword evidence="10" id="KW-1185">Reference proteome</keyword>
<dbReference type="Pfam" id="PF01397">
    <property type="entry name" value="Terpene_synth"/>
    <property type="match status" value="1"/>
</dbReference>
<dbReference type="CDD" id="cd00684">
    <property type="entry name" value="Terpene_cyclase_plant_C1"/>
    <property type="match status" value="1"/>
</dbReference>
<evidence type="ECO:0000313" key="7">
    <source>
        <dbReference type="EMBL" id="CAB4276939.1"/>
    </source>
</evidence>
<dbReference type="InterPro" id="IPR005630">
    <property type="entry name" value="Terpene_synthase_metal-bd"/>
</dbReference>
<dbReference type="Proteomes" id="UP000507222">
    <property type="component" value="Unassembled WGS sequence"/>
</dbReference>
<gene>
    <name evidence="7" type="ORF">CURHAP_LOCUS26273</name>
    <name evidence="8" type="ORF">ORAREDHAP_LOCUS25926</name>
</gene>
<dbReference type="SUPFAM" id="SSF48239">
    <property type="entry name" value="Terpenoid cyclases/Protein prenyltransferases"/>
    <property type="match status" value="2"/>
</dbReference>
<keyword evidence="4" id="KW-0456">Lyase</keyword>
<feature type="domain" description="Terpene synthase metal-binding" evidence="6">
    <location>
        <begin position="605"/>
        <end position="738"/>
    </location>
</feature>
<dbReference type="InterPro" id="IPR044814">
    <property type="entry name" value="Terpene_cyclase_plant_C1"/>
</dbReference>
<protein>
    <recommendedName>
        <fullName evidence="11">Ent-kaurene synthase</fullName>
    </recommendedName>
</protein>
<sequence length="867" mass="97731">MMPYGMGMPAGGGSRATSRSHGNDCGRFCGNSMALYQQAARSFRYLVSNWDQATVLGSPSQMVPMRIMPTLLIALKEISLGLLKDPKLSTLIVPKKKIHGNHILPQAASTIPTLNGEAEGNTAGLNFEGTKLRIKKMFNKVDLTVSSYDTAWVAMVPSPNSLTDPFFPECVNWLLGNQLHDGSWGPPNLHPLLMKDALLSTIACILALKRWSVGEEQINKGLHFIKSNLASANDEELHSPVGFNIMFPAMIESAMKLDMNLPLGAPTLDALFHRREHELKRLSSQIGKEWIYVIQSVHVLVKIMEMHCGYGSNSEGWRAFLAYISEGFGKSQDWELVMKYQRKNGSLFNSPSTTAAAFTHLKNADCLKYLRTLLEKFGNAVPTVYPLENYARLSMVASLESLGIDRHFREEIRSVLDETYRCWLHGDEDIFSDAATCAMAFRLLRVNGYDVSADPLSQFSEDCFFNSLGGYLKDIGAALELLRASEFIIHPDESVMEKQNYWTSHFLKHELSNTLVQGHIFNKHIVLEVEDVLKFPSYANLGRLSTRRAIKYYNTDSTRILKSSYRCLNIGNEDFLKLAVDDFNICQSIHREELNHLARWIGENRLDKLNFARQKLAYCYFSAAATLFAPELSDARISWAKNGVLTTVVDDFFDIGGSEEELVNLIQLVEKWDVNVSVDCCSEHVEIIFSALKNTINEIGVKAFKWQGRSVTSHVIEIWLDLLKSMSKEAEWLRNKLMSTSGRLLNDIQGFKRESAEGKLNALTLAMIHGNRVVTEEETINEMKSVIMSKRRELLRLVLLEKGSIVPRACKDLFWNMSKVLHLFYAKNDGFTAHDMMKTVMAFQLLGNLEAPQCDCIPPNPDAFILK</sequence>
<dbReference type="FunFam" id="1.50.10.130:FF:000002">
    <property type="entry name" value="Ent-copalyl diphosphate synthase, chloroplastic"/>
    <property type="match status" value="1"/>
</dbReference>
<evidence type="ECO:0000313" key="8">
    <source>
        <dbReference type="EMBL" id="CAB4307333.1"/>
    </source>
</evidence>
<dbReference type="GO" id="GO:0000287">
    <property type="term" value="F:magnesium ion binding"/>
    <property type="evidence" value="ECO:0007669"/>
    <property type="project" value="InterPro"/>
</dbReference>
<dbReference type="Gene3D" id="1.50.10.130">
    <property type="entry name" value="Terpene synthase, N-terminal domain"/>
    <property type="match status" value="1"/>
</dbReference>
<dbReference type="EMBL" id="CAEKKB010000004">
    <property type="protein sequence ID" value="CAB4307333.1"/>
    <property type="molecule type" value="Genomic_DNA"/>
</dbReference>
<dbReference type="GO" id="GO:0009507">
    <property type="term" value="C:chloroplast"/>
    <property type="evidence" value="ECO:0007669"/>
    <property type="project" value="TreeGrafter"/>
</dbReference>
<name>A0A6J5X427_PRUAR</name>
<keyword evidence="2" id="KW-0479">Metal-binding</keyword>
<dbReference type="GO" id="GO:0009686">
    <property type="term" value="P:gibberellin biosynthetic process"/>
    <property type="evidence" value="ECO:0007669"/>
    <property type="project" value="TreeGrafter"/>
</dbReference>
<proteinExistence type="predicted"/>
<dbReference type="PANTHER" id="PTHR31739:SF3">
    <property type="entry name" value="ENT-KAUR-16-ENE SYNTHASE, CHLOROPLASTIC"/>
    <property type="match status" value="1"/>
</dbReference>
<dbReference type="Gene3D" id="1.50.10.160">
    <property type="match status" value="1"/>
</dbReference>
<evidence type="ECO:0000313" key="9">
    <source>
        <dbReference type="Proteomes" id="UP000507222"/>
    </source>
</evidence>
<dbReference type="InterPro" id="IPR008930">
    <property type="entry name" value="Terpenoid_cyclase/PrenylTrfase"/>
</dbReference>
<dbReference type="SFLD" id="SFLDG01014">
    <property type="entry name" value="Terpene_Cyclase_Like_1_N-term"/>
    <property type="match status" value="2"/>
</dbReference>
<dbReference type="Gene3D" id="1.10.600.10">
    <property type="entry name" value="Farnesyl Diphosphate Synthase"/>
    <property type="match status" value="2"/>
</dbReference>
<dbReference type="Proteomes" id="UP000507245">
    <property type="component" value="Unassembled WGS sequence"/>
</dbReference>
<dbReference type="InterPro" id="IPR036965">
    <property type="entry name" value="Terpene_synth_N_sf"/>
</dbReference>
<dbReference type="AlphaFoldDB" id="A0A6J5X427"/>
<keyword evidence="3" id="KW-0460">Magnesium</keyword>